<evidence type="ECO:0000313" key="3">
    <source>
        <dbReference type="EMBL" id="SEC43447.1"/>
    </source>
</evidence>
<gene>
    <name evidence="3" type="ORF">SAMN04490220_1632</name>
</gene>
<dbReference type="AlphaFoldDB" id="A0A1H4SHJ0"/>
<feature type="domain" description="Peptidase S33 tripeptidyl aminopeptidase-like C-terminal" evidence="2">
    <location>
        <begin position="412"/>
        <end position="497"/>
    </location>
</feature>
<keyword evidence="1" id="KW-0732">Signal</keyword>
<dbReference type="Gene3D" id="3.40.50.1820">
    <property type="entry name" value="alpha/beta hydrolase"/>
    <property type="match status" value="1"/>
</dbReference>
<feature type="chain" id="PRO_5039603959" evidence="1">
    <location>
        <begin position="23"/>
        <end position="514"/>
    </location>
</feature>
<dbReference type="RefSeq" id="WP_073360604.1">
    <property type="nucleotide sequence ID" value="NZ_FNTL01000004.1"/>
</dbReference>
<evidence type="ECO:0000313" key="4">
    <source>
        <dbReference type="Proteomes" id="UP000183407"/>
    </source>
</evidence>
<evidence type="ECO:0000259" key="2">
    <source>
        <dbReference type="Pfam" id="PF08386"/>
    </source>
</evidence>
<feature type="signal peptide" evidence="1">
    <location>
        <begin position="1"/>
        <end position="22"/>
    </location>
</feature>
<dbReference type="Pfam" id="PF08386">
    <property type="entry name" value="Abhydrolase_4"/>
    <property type="match status" value="1"/>
</dbReference>
<dbReference type="GO" id="GO:0005737">
    <property type="term" value="C:cytoplasm"/>
    <property type="evidence" value="ECO:0007669"/>
    <property type="project" value="InterPro"/>
</dbReference>
<accession>A0A1H4SHJ0</accession>
<organism evidence="3 4">
    <name type="scientific">Rhodococcus jostii</name>
    <dbReference type="NCBI Taxonomy" id="132919"/>
    <lineage>
        <taxon>Bacteria</taxon>
        <taxon>Bacillati</taxon>
        <taxon>Actinomycetota</taxon>
        <taxon>Actinomycetes</taxon>
        <taxon>Mycobacteriales</taxon>
        <taxon>Nocardiaceae</taxon>
        <taxon>Rhodococcus</taxon>
    </lineage>
</organism>
<dbReference type="PROSITE" id="PS51257">
    <property type="entry name" value="PROKAR_LIPOPROTEIN"/>
    <property type="match status" value="1"/>
</dbReference>
<dbReference type="PANTHER" id="PTHR43722:SF1">
    <property type="entry name" value="PROLINE IMINOPEPTIDASE"/>
    <property type="match status" value="1"/>
</dbReference>
<dbReference type="GO" id="GO:0006508">
    <property type="term" value="P:proteolysis"/>
    <property type="evidence" value="ECO:0007669"/>
    <property type="project" value="InterPro"/>
</dbReference>
<dbReference type="SUPFAM" id="SSF53474">
    <property type="entry name" value="alpha/beta-Hydrolases"/>
    <property type="match status" value="1"/>
</dbReference>
<dbReference type="PANTHER" id="PTHR43722">
    <property type="entry name" value="PROLINE IMINOPEPTIDASE"/>
    <property type="match status" value="1"/>
</dbReference>
<proteinExistence type="predicted"/>
<dbReference type="InterPro" id="IPR005944">
    <property type="entry name" value="Pro_iminopeptidase"/>
</dbReference>
<dbReference type="GO" id="GO:0004177">
    <property type="term" value="F:aminopeptidase activity"/>
    <property type="evidence" value="ECO:0007669"/>
    <property type="project" value="UniProtKB-EC"/>
</dbReference>
<sequence length="514" mass="55772">MRFANQITAIAFVSILVSSACSSNSDPSGSAPATVAHPPAELVEGPCAKTPNPVPLLENARCGDLVVPVNRTKEDSGTLRLAVAIVPSETQPPTKAPIVFLMGGPGQDGVTDPPINPDVPLNRDRDLILMGQRGNATSSSPLPCPEIFEFFAQRIGMAWNAESTRDAYVEAVKECHDRLAPTVDLSAFNSTESTYDLIDLRKALGLEQWNVFSHSYGTDLALIYMRQDADAIESIVFDGVTPPSVGALGWTWASARQAFDNMVEACEDQPACKERYPDLGATFIRLVNELEAKPITTTVNVEGVGETKVVVDGGMLLNWFVPVATHLPKEFPSTVDELAHGNAQPLASRWAEVWGHPERGVLHWGLTLSIWCREWIPFETVEQSMQQAEKEFPELPESVRAQAPQLPFLRDACEVWDVPKAPDSIRDITVSDIPSLVLSGTYDGQTGAVWGDYIAKDLSQSIVAVVPGAAHGVYAEPPCGAEIIASFFDNPEKPDTSCTDTTQLPAYDILPPRR</sequence>
<dbReference type="EMBL" id="FNTL01000004">
    <property type="protein sequence ID" value="SEC43447.1"/>
    <property type="molecule type" value="Genomic_DNA"/>
</dbReference>
<name>A0A1H4SHJ0_RHOJO</name>
<dbReference type="Proteomes" id="UP000183407">
    <property type="component" value="Unassembled WGS sequence"/>
</dbReference>
<evidence type="ECO:0000256" key="1">
    <source>
        <dbReference type="SAM" id="SignalP"/>
    </source>
</evidence>
<dbReference type="InterPro" id="IPR029058">
    <property type="entry name" value="AB_hydrolase_fold"/>
</dbReference>
<reference evidence="4" key="1">
    <citation type="submission" date="2016-10" db="EMBL/GenBank/DDBJ databases">
        <authorList>
            <person name="Varghese N."/>
        </authorList>
    </citation>
    <scope>NUCLEOTIDE SEQUENCE [LARGE SCALE GENOMIC DNA]</scope>
    <source>
        <strain evidence="4">DSM 44719</strain>
    </source>
</reference>
<protein>
    <submittedName>
        <fullName evidence="3">Alpha/beta hydrolase fold</fullName>
    </submittedName>
</protein>
<keyword evidence="3" id="KW-0378">Hydrolase</keyword>
<dbReference type="InterPro" id="IPR013595">
    <property type="entry name" value="Pept_S33_TAP-like_C"/>
</dbReference>